<keyword evidence="3" id="KW-1185">Reference proteome</keyword>
<sequence>MSGVEESSTIPHISDSEHHDNLEKLSQIKDGSIAETAELLKNIETIISMANKKQTEMAQAFEDKIDAMARKMGDLEKSIQTLLEKVNDDKI</sequence>
<dbReference type="WBParaSite" id="PTRK_0000722500.1">
    <property type="protein sequence ID" value="PTRK_0000722500.1"/>
    <property type="gene ID" value="PTRK_0000722500"/>
</dbReference>
<dbReference type="AlphaFoldDB" id="A0A0N4ZH61"/>
<keyword evidence="1" id="KW-0175">Coiled coil</keyword>
<evidence type="ECO:0000256" key="2">
    <source>
        <dbReference type="SAM" id="MobiDB-lite"/>
    </source>
</evidence>
<feature type="compositionally biased region" description="Polar residues" evidence="2">
    <location>
        <begin position="1"/>
        <end position="11"/>
    </location>
</feature>
<protein>
    <submittedName>
        <fullName evidence="4">Uncharacterized protein</fullName>
    </submittedName>
</protein>
<feature type="region of interest" description="Disordered" evidence="2">
    <location>
        <begin position="1"/>
        <end position="26"/>
    </location>
</feature>
<organism evidence="3 4">
    <name type="scientific">Parastrongyloides trichosuri</name>
    <name type="common">Possum-specific nematode worm</name>
    <dbReference type="NCBI Taxonomy" id="131310"/>
    <lineage>
        <taxon>Eukaryota</taxon>
        <taxon>Metazoa</taxon>
        <taxon>Ecdysozoa</taxon>
        <taxon>Nematoda</taxon>
        <taxon>Chromadorea</taxon>
        <taxon>Rhabditida</taxon>
        <taxon>Tylenchina</taxon>
        <taxon>Panagrolaimomorpha</taxon>
        <taxon>Strongyloidoidea</taxon>
        <taxon>Strongyloididae</taxon>
        <taxon>Parastrongyloides</taxon>
    </lineage>
</organism>
<evidence type="ECO:0000256" key="1">
    <source>
        <dbReference type="SAM" id="Coils"/>
    </source>
</evidence>
<accession>A0A0N4ZH61</accession>
<dbReference type="Proteomes" id="UP000038045">
    <property type="component" value="Unplaced"/>
</dbReference>
<reference evidence="4" key="1">
    <citation type="submission" date="2017-02" db="UniProtKB">
        <authorList>
            <consortium name="WormBaseParasite"/>
        </authorList>
    </citation>
    <scope>IDENTIFICATION</scope>
</reference>
<proteinExistence type="predicted"/>
<feature type="coiled-coil region" evidence="1">
    <location>
        <begin position="51"/>
        <end position="85"/>
    </location>
</feature>
<evidence type="ECO:0000313" key="4">
    <source>
        <dbReference type="WBParaSite" id="PTRK_0000722500.1"/>
    </source>
</evidence>
<feature type="compositionally biased region" description="Basic and acidic residues" evidence="2">
    <location>
        <begin position="14"/>
        <end position="26"/>
    </location>
</feature>
<name>A0A0N4ZH61_PARTI</name>
<evidence type="ECO:0000313" key="3">
    <source>
        <dbReference type="Proteomes" id="UP000038045"/>
    </source>
</evidence>